<reference evidence="2 3" key="1">
    <citation type="submission" date="2015-04" db="EMBL/GenBank/DDBJ databases">
        <authorList>
            <person name="Syromyatnikov M.Y."/>
            <person name="Popov V.N."/>
        </authorList>
    </citation>
    <scope>NUCLEOTIDE SEQUENCE [LARGE SCALE GENOMIC DNA]</scope>
    <source>
        <strain evidence="2 3">CECT 5292</strain>
    </source>
</reference>
<dbReference type="Proteomes" id="UP000048949">
    <property type="component" value="Unassembled WGS sequence"/>
</dbReference>
<dbReference type="STRING" id="282199.GCA_001049735_00160"/>
<dbReference type="EMBL" id="CVQV01000002">
    <property type="protein sequence ID" value="CRK74135.1"/>
    <property type="molecule type" value="Genomic_DNA"/>
</dbReference>
<name>A0A0U1NHC5_9RHOB</name>
<keyword evidence="3" id="KW-1185">Reference proteome</keyword>
<dbReference type="OrthoDB" id="7173339at2"/>
<evidence type="ECO:0000313" key="3">
    <source>
        <dbReference type="Proteomes" id="UP000048949"/>
    </source>
</evidence>
<gene>
    <name evidence="2" type="ORF">NIG5292_00160</name>
</gene>
<keyword evidence="1" id="KW-0472">Membrane</keyword>
<dbReference type="AlphaFoldDB" id="A0A0U1NHC5"/>
<sequence length="218" mass="22627">MSNTDSFVEEVTDELRNDQLFAAMRKYGWIAAVAVVAIVGGASWNEYSKAQAAKVAQAKGDALLSALTAEDPAASVAALAGLEAQSAASTLLLADAHVQNGDTSAALAAYDTLATSADALPVYRQLAQYKALMLRGSEASANERRMGFETLATPGAPFRLLAEEQLGFLDVEAGNTDAALERFERIIADGETSAALRRRASQAIVALGGSLDGAASDS</sequence>
<evidence type="ECO:0000256" key="1">
    <source>
        <dbReference type="SAM" id="Phobius"/>
    </source>
</evidence>
<accession>A0A0U1NHC5</accession>
<keyword evidence="1" id="KW-0812">Transmembrane</keyword>
<feature type="transmembrane region" description="Helical" evidence="1">
    <location>
        <begin position="27"/>
        <end position="44"/>
    </location>
</feature>
<evidence type="ECO:0000313" key="2">
    <source>
        <dbReference type="EMBL" id="CRK74135.1"/>
    </source>
</evidence>
<protein>
    <recommendedName>
        <fullName evidence="4">Tetratricopeptide repeat-like domain-containing protein</fullName>
    </recommendedName>
</protein>
<evidence type="ECO:0008006" key="4">
    <source>
        <dbReference type="Google" id="ProtNLM"/>
    </source>
</evidence>
<dbReference type="RefSeq" id="WP_048597435.1">
    <property type="nucleotide sequence ID" value="NZ_CBFHGK010000003.1"/>
</dbReference>
<keyword evidence="1" id="KW-1133">Transmembrane helix</keyword>
<organism evidence="2 3">
    <name type="scientific">Nereida ignava</name>
    <dbReference type="NCBI Taxonomy" id="282199"/>
    <lineage>
        <taxon>Bacteria</taxon>
        <taxon>Pseudomonadati</taxon>
        <taxon>Pseudomonadota</taxon>
        <taxon>Alphaproteobacteria</taxon>
        <taxon>Rhodobacterales</taxon>
        <taxon>Roseobacteraceae</taxon>
        <taxon>Nereida</taxon>
    </lineage>
</organism>
<proteinExistence type="predicted"/>